<dbReference type="EMBL" id="CADCWL010000011">
    <property type="protein sequence ID" value="CAA9545399.1"/>
    <property type="molecule type" value="Genomic_DNA"/>
</dbReference>
<feature type="non-terminal residue" evidence="2">
    <location>
        <position position="1"/>
    </location>
</feature>
<organism evidence="2">
    <name type="scientific">uncultured Thermomicrobiales bacterium</name>
    <dbReference type="NCBI Taxonomy" id="1645740"/>
    <lineage>
        <taxon>Bacteria</taxon>
        <taxon>Pseudomonadati</taxon>
        <taxon>Thermomicrobiota</taxon>
        <taxon>Thermomicrobia</taxon>
        <taxon>Thermomicrobiales</taxon>
        <taxon>environmental samples</taxon>
    </lineage>
</organism>
<evidence type="ECO:0000313" key="2">
    <source>
        <dbReference type="EMBL" id="CAA9545399.1"/>
    </source>
</evidence>
<reference evidence="2" key="1">
    <citation type="submission" date="2020-02" db="EMBL/GenBank/DDBJ databases">
        <authorList>
            <person name="Meier V. D."/>
        </authorList>
    </citation>
    <scope>NUCLEOTIDE SEQUENCE</scope>
    <source>
        <strain evidence="2">AVDCRST_MAG19</strain>
    </source>
</reference>
<protein>
    <submittedName>
        <fullName evidence="2">Uncharacterized protein</fullName>
    </submittedName>
</protein>
<proteinExistence type="predicted"/>
<feature type="non-terminal residue" evidence="2">
    <location>
        <position position="89"/>
    </location>
</feature>
<name>A0A6J4UDB4_9BACT</name>
<dbReference type="AlphaFoldDB" id="A0A6J4UDB4"/>
<evidence type="ECO:0000256" key="1">
    <source>
        <dbReference type="SAM" id="MobiDB-lite"/>
    </source>
</evidence>
<accession>A0A6J4UDB4</accession>
<sequence>CGSKSSTTPFAPGAGSGNGSSIWRFPPGTDPPLRSAGALFSSTPRFRRRGGTSAHTWWSGKGRGTLPRCSGRCGRRARRSASVSPWRRC</sequence>
<feature type="compositionally biased region" description="Low complexity" evidence="1">
    <location>
        <begin position="80"/>
        <end position="89"/>
    </location>
</feature>
<feature type="region of interest" description="Disordered" evidence="1">
    <location>
        <begin position="1"/>
        <end position="89"/>
    </location>
</feature>
<gene>
    <name evidence="2" type="ORF">AVDCRST_MAG19-421</name>
</gene>